<sequence length="49" mass="5616">MDALELLINRRSASSSRRTGACRRAIYRTFCGQECEFPIISLYSRGVFL</sequence>
<dbReference type="Proteomes" id="UP000254633">
    <property type="component" value="Unassembled WGS sequence"/>
</dbReference>
<accession>A0A379TYE8</accession>
<dbReference type="AlphaFoldDB" id="A0A379TYE8"/>
<reference evidence="1 2" key="1">
    <citation type="submission" date="2018-06" db="EMBL/GenBank/DDBJ databases">
        <authorList>
            <consortium name="Pathogen Informatics"/>
            <person name="Doyle S."/>
        </authorList>
    </citation>
    <scope>NUCLEOTIDE SEQUENCE [LARGE SCALE GENOMIC DNA]</scope>
    <source>
        <strain evidence="1 2">NCTC10060</strain>
    </source>
</reference>
<organism evidence="1 2">
    <name type="scientific">Salmonella diarizonae</name>
    <dbReference type="NCBI Taxonomy" id="59204"/>
    <lineage>
        <taxon>Bacteria</taxon>
        <taxon>Pseudomonadati</taxon>
        <taxon>Pseudomonadota</taxon>
        <taxon>Gammaproteobacteria</taxon>
        <taxon>Enterobacterales</taxon>
        <taxon>Enterobacteriaceae</taxon>
        <taxon>Salmonella</taxon>
    </lineage>
</organism>
<gene>
    <name evidence="1" type="ORF">NCTC10060_02490</name>
</gene>
<evidence type="ECO:0000313" key="1">
    <source>
        <dbReference type="EMBL" id="SUG55354.1"/>
    </source>
</evidence>
<evidence type="ECO:0000313" key="2">
    <source>
        <dbReference type="Proteomes" id="UP000254633"/>
    </source>
</evidence>
<dbReference type="EMBL" id="UGXH01000003">
    <property type="protein sequence ID" value="SUG55354.1"/>
    <property type="molecule type" value="Genomic_DNA"/>
</dbReference>
<proteinExistence type="predicted"/>
<name>A0A379TYE8_SALDZ</name>
<protein>
    <submittedName>
        <fullName evidence="1">Uncharacterized protein</fullName>
    </submittedName>
</protein>